<reference evidence="1 3" key="1">
    <citation type="journal article" date="2017" name="Nature">
        <title>The sunflower genome provides insights into oil metabolism, flowering and Asterid evolution.</title>
        <authorList>
            <person name="Badouin H."/>
            <person name="Gouzy J."/>
            <person name="Grassa C.J."/>
            <person name="Murat F."/>
            <person name="Staton S.E."/>
            <person name="Cottret L."/>
            <person name="Lelandais-Briere C."/>
            <person name="Owens G.L."/>
            <person name="Carrere S."/>
            <person name="Mayjonade B."/>
            <person name="Legrand L."/>
            <person name="Gill N."/>
            <person name="Kane N.C."/>
            <person name="Bowers J.E."/>
            <person name="Hubner S."/>
            <person name="Bellec A."/>
            <person name="Berard A."/>
            <person name="Berges H."/>
            <person name="Blanchet N."/>
            <person name="Boniface M.C."/>
            <person name="Brunel D."/>
            <person name="Catrice O."/>
            <person name="Chaidir N."/>
            <person name="Claudel C."/>
            <person name="Donnadieu C."/>
            <person name="Faraut T."/>
            <person name="Fievet G."/>
            <person name="Helmstetter N."/>
            <person name="King M."/>
            <person name="Knapp S.J."/>
            <person name="Lai Z."/>
            <person name="Le Paslier M.C."/>
            <person name="Lippi Y."/>
            <person name="Lorenzon L."/>
            <person name="Mandel J.R."/>
            <person name="Marage G."/>
            <person name="Marchand G."/>
            <person name="Marquand E."/>
            <person name="Bret-Mestries E."/>
            <person name="Morien E."/>
            <person name="Nambeesan S."/>
            <person name="Nguyen T."/>
            <person name="Pegot-Espagnet P."/>
            <person name="Pouilly N."/>
            <person name="Raftis F."/>
            <person name="Sallet E."/>
            <person name="Schiex T."/>
            <person name="Thomas J."/>
            <person name="Vandecasteele C."/>
            <person name="Vares D."/>
            <person name="Vear F."/>
            <person name="Vautrin S."/>
            <person name="Crespi M."/>
            <person name="Mangin B."/>
            <person name="Burke J.M."/>
            <person name="Salse J."/>
            <person name="Munos S."/>
            <person name="Vincourt P."/>
            <person name="Rieseberg L.H."/>
            <person name="Langlade N.B."/>
        </authorList>
    </citation>
    <scope>NUCLEOTIDE SEQUENCE [LARGE SCALE GENOMIC DNA]</scope>
    <source>
        <strain evidence="3">cv. SF193</strain>
        <tissue evidence="1">Leaves</tissue>
    </source>
</reference>
<dbReference type="Gramene" id="mRNA:HanXRQr2_Chr01g0014591">
    <property type="protein sequence ID" value="CDS:HanXRQr2_Chr01g0014591.1"/>
    <property type="gene ID" value="HanXRQr2_Chr01g0014591"/>
</dbReference>
<gene>
    <name evidence="2" type="ORF">HannXRQ_Chr01g0009961</name>
    <name evidence="1" type="ORF">HanXRQr2_Chr01g0014591</name>
</gene>
<protein>
    <submittedName>
        <fullName evidence="2">Uncharacterized protein</fullName>
    </submittedName>
</protein>
<dbReference type="EMBL" id="CM007890">
    <property type="protein sequence ID" value="OTG36653.1"/>
    <property type="molecule type" value="Genomic_DNA"/>
</dbReference>
<reference evidence="1" key="3">
    <citation type="submission" date="2020-06" db="EMBL/GenBank/DDBJ databases">
        <title>Helianthus annuus Genome sequencing and assembly Release 2.</title>
        <authorList>
            <person name="Gouzy J."/>
            <person name="Langlade N."/>
            <person name="Munos S."/>
        </authorList>
    </citation>
    <scope>NUCLEOTIDE SEQUENCE</scope>
    <source>
        <tissue evidence="1">Leaves</tissue>
    </source>
</reference>
<dbReference type="InParanoid" id="A0A251VNF1"/>
<proteinExistence type="predicted"/>
<organism evidence="2 3">
    <name type="scientific">Helianthus annuus</name>
    <name type="common">Common sunflower</name>
    <dbReference type="NCBI Taxonomy" id="4232"/>
    <lineage>
        <taxon>Eukaryota</taxon>
        <taxon>Viridiplantae</taxon>
        <taxon>Streptophyta</taxon>
        <taxon>Embryophyta</taxon>
        <taxon>Tracheophyta</taxon>
        <taxon>Spermatophyta</taxon>
        <taxon>Magnoliopsida</taxon>
        <taxon>eudicotyledons</taxon>
        <taxon>Gunneridae</taxon>
        <taxon>Pentapetalae</taxon>
        <taxon>asterids</taxon>
        <taxon>campanulids</taxon>
        <taxon>Asterales</taxon>
        <taxon>Asteraceae</taxon>
        <taxon>Asteroideae</taxon>
        <taxon>Heliantheae alliance</taxon>
        <taxon>Heliantheae</taxon>
        <taxon>Helianthus</taxon>
    </lineage>
</organism>
<evidence type="ECO:0000313" key="2">
    <source>
        <dbReference type="EMBL" id="OTG36653.1"/>
    </source>
</evidence>
<name>A0A251VNF1_HELAN</name>
<evidence type="ECO:0000313" key="3">
    <source>
        <dbReference type="Proteomes" id="UP000215914"/>
    </source>
</evidence>
<reference evidence="2" key="2">
    <citation type="submission" date="2017-02" db="EMBL/GenBank/DDBJ databases">
        <title>Sunflower complete genome.</title>
        <authorList>
            <person name="Langlade N."/>
            <person name="Munos S."/>
        </authorList>
    </citation>
    <scope>NUCLEOTIDE SEQUENCE [LARGE SCALE GENOMIC DNA]</scope>
    <source>
        <tissue evidence="2">Leaves</tissue>
    </source>
</reference>
<dbReference type="AlphaFoldDB" id="A0A251VNF1"/>
<dbReference type="EMBL" id="MNCJ02000316">
    <property type="protein sequence ID" value="KAF5821489.1"/>
    <property type="molecule type" value="Genomic_DNA"/>
</dbReference>
<dbReference type="Proteomes" id="UP000215914">
    <property type="component" value="Chromosome 1"/>
</dbReference>
<evidence type="ECO:0000313" key="1">
    <source>
        <dbReference type="EMBL" id="KAF5821489.1"/>
    </source>
</evidence>
<accession>A0A251VNF1</accession>
<keyword evidence="3" id="KW-1185">Reference proteome</keyword>
<sequence>MVVFSGTTDDLGFLLSIGWLSETMARVPAIRRTTVVFPGTADDLGFLSSTRWLESIPVGTQLRFASVDRIHATSFFCRPT</sequence>